<proteinExistence type="predicted"/>
<keyword evidence="3" id="KW-1185">Reference proteome</keyword>
<feature type="region of interest" description="Disordered" evidence="1">
    <location>
        <begin position="37"/>
        <end position="85"/>
    </location>
</feature>
<accession>A0A4C1XGH2</accession>
<evidence type="ECO:0000256" key="1">
    <source>
        <dbReference type="SAM" id="MobiDB-lite"/>
    </source>
</evidence>
<sequence length="119" mass="12436">MKTYADSGASLLFVVSSSAVGRFDGVAVKNSTGIRFDGARRDSSSGSVGIANLSSDDTEMDALKTGTSADRGTGPSVSSARLRPRRCSAARLARRHPACVNGYRATFYTRGGDPNRASN</sequence>
<dbReference type="Proteomes" id="UP000299102">
    <property type="component" value="Unassembled WGS sequence"/>
</dbReference>
<protein>
    <submittedName>
        <fullName evidence="2">Uncharacterized protein</fullName>
    </submittedName>
</protein>
<comment type="caution">
    <text evidence="2">The sequence shown here is derived from an EMBL/GenBank/DDBJ whole genome shotgun (WGS) entry which is preliminary data.</text>
</comment>
<organism evidence="2 3">
    <name type="scientific">Eumeta variegata</name>
    <name type="common">Bagworm moth</name>
    <name type="synonym">Eumeta japonica</name>
    <dbReference type="NCBI Taxonomy" id="151549"/>
    <lineage>
        <taxon>Eukaryota</taxon>
        <taxon>Metazoa</taxon>
        <taxon>Ecdysozoa</taxon>
        <taxon>Arthropoda</taxon>
        <taxon>Hexapoda</taxon>
        <taxon>Insecta</taxon>
        <taxon>Pterygota</taxon>
        <taxon>Neoptera</taxon>
        <taxon>Endopterygota</taxon>
        <taxon>Lepidoptera</taxon>
        <taxon>Glossata</taxon>
        <taxon>Ditrysia</taxon>
        <taxon>Tineoidea</taxon>
        <taxon>Psychidae</taxon>
        <taxon>Oiketicinae</taxon>
        <taxon>Eumeta</taxon>
    </lineage>
</organism>
<name>A0A4C1XGH2_EUMVA</name>
<dbReference type="AlphaFoldDB" id="A0A4C1XGH2"/>
<evidence type="ECO:0000313" key="2">
    <source>
        <dbReference type="EMBL" id="GBP61399.1"/>
    </source>
</evidence>
<feature type="compositionally biased region" description="Polar residues" evidence="1">
    <location>
        <begin position="44"/>
        <end position="55"/>
    </location>
</feature>
<gene>
    <name evidence="2" type="ORF">EVAR_37930_1</name>
</gene>
<feature type="compositionally biased region" description="Polar residues" evidence="1">
    <location>
        <begin position="65"/>
        <end position="79"/>
    </location>
</feature>
<reference evidence="2 3" key="1">
    <citation type="journal article" date="2019" name="Commun. Biol.">
        <title>The bagworm genome reveals a unique fibroin gene that provides high tensile strength.</title>
        <authorList>
            <person name="Kono N."/>
            <person name="Nakamura H."/>
            <person name="Ohtoshi R."/>
            <person name="Tomita M."/>
            <person name="Numata K."/>
            <person name="Arakawa K."/>
        </authorList>
    </citation>
    <scope>NUCLEOTIDE SEQUENCE [LARGE SCALE GENOMIC DNA]</scope>
</reference>
<dbReference type="EMBL" id="BGZK01000813">
    <property type="protein sequence ID" value="GBP61399.1"/>
    <property type="molecule type" value="Genomic_DNA"/>
</dbReference>
<evidence type="ECO:0000313" key="3">
    <source>
        <dbReference type="Proteomes" id="UP000299102"/>
    </source>
</evidence>